<dbReference type="AlphaFoldDB" id="A0A1P8WS44"/>
<dbReference type="SUPFAM" id="SSF48452">
    <property type="entry name" value="TPR-like"/>
    <property type="match status" value="1"/>
</dbReference>
<keyword evidence="4" id="KW-1185">Reference proteome</keyword>
<name>A0A1P8WS44_9PLAN</name>
<keyword evidence="2" id="KW-0732">Signal</keyword>
<feature type="signal peptide" evidence="2">
    <location>
        <begin position="1"/>
        <end position="22"/>
    </location>
</feature>
<evidence type="ECO:0008006" key="5">
    <source>
        <dbReference type="Google" id="ProtNLM"/>
    </source>
</evidence>
<feature type="region of interest" description="Disordered" evidence="1">
    <location>
        <begin position="542"/>
        <end position="573"/>
    </location>
</feature>
<proteinExistence type="predicted"/>
<reference evidence="3 4" key="1">
    <citation type="journal article" date="2016" name="Front. Microbiol.">
        <title>Fuerstia marisgermanicae gen. nov., sp. nov., an Unusual Member of the Phylum Planctomycetes from the German Wadden Sea.</title>
        <authorList>
            <person name="Kohn T."/>
            <person name="Heuer A."/>
            <person name="Jogler M."/>
            <person name="Vollmers J."/>
            <person name="Boedeker C."/>
            <person name="Bunk B."/>
            <person name="Rast P."/>
            <person name="Borchert D."/>
            <person name="Glockner I."/>
            <person name="Freese H.M."/>
            <person name="Klenk H.P."/>
            <person name="Overmann J."/>
            <person name="Kaster A.K."/>
            <person name="Rohde M."/>
            <person name="Wiegand S."/>
            <person name="Jogler C."/>
        </authorList>
    </citation>
    <scope>NUCLEOTIDE SEQUENCE [LARGE SCALE GENOMIC DNA]</scope>
    <source>
        <strain evidence="3 4">NH11</strain>
    </source>
</reference>
<dbReference type="InterPro" id="IPR011990">
    <property type="entry name" value="TPR-like_helical_dom_sf"/>
</dbReference>
<dbReference type="RefSeq" id="WP_077027844.1">
    <property type="nucleotide sequence ID" value="NZ_CP017641.1"/>
</dbReference>
<accession>A0A1P8WS44</accession>
<dbReference type="KEGG" id="fmr:Fuma_06547"/>
<evidence type="ECO:0000313" key="4">
    <source>
        <dbReference type="Proteomes" id="UP000187735"/>
    </source>
</evidence>
<dbReference type="OrthoDB" id="209964at2"/>
<protein>
    <recommendedName>
        <fullName evidence="5">Tetratricopeptide repeat protein</fullName>
    </recommendedName>
</protein>
<gene>
    <name evidence="3" type="ORF">Fuma_06547</name>
</gene>
<feature type="chain" id="PRO_5012636867" description="Tetratricopeptide repeat protein" evidence="2">
    <location>
        <begin position="23"/>
        <end position="573"/>
    </location>
</feature>
<sequence length="573" mass="64824" precursor="true">MRTLTLTALLLAITFCVPPARSEDDKTAHEEEVRKTTAVALNYCRAALHRIRRNPEKHVFYEEQTRILNNLDLNRIDDPEVITLYKSILDEISQVEISDRERIVIDEQFRRNVHRQLGTNFFVIGAQVATGQLGSAIQSGANSWWDYRTQDHRRDADKWKVEKTEFTGLMSRSSSFLDSFWRLSQKNKIPDRWLIRDQDLDQLGRVLAEQDAAQRLRMLGRMERFMECYPPYWYYVARTQQQLGQREEALKTFQRLADLGSGHFRQDDMLASSMANMALLQELDGHPDAARTAARVMDYSVRNWEANLVCAWVLGRHQRFDDAEELILCNLDEDQEAQQSRVALASLFYHSENKTKLAQLLNDPQVVRDVPIPGLLLSAKLLGADDVPPVAQRYLAATLSASVRRMDRGDAIVLMASPGWKLSDAQPVMASSGNQFRQVGFRRGNAADKAEFFADANSETDATNGKLRVTLNYPGTPAIHITLNQNTVVPEPAVPASRLPFPGSVANAKAIFVRPEVHYEIGAIELDGVRLSFHDQDPEVRPAVALPAEKEASVEDAETRSLLQDPVESTERL</sequence>
<organism evidence="3 4">
    <name type="scientific">Fuerstiella marisgermanici</name>
    <dbReference type="NCBI Taxonomy" id="1891926"/>
    <lineage>
        <taxon>Bacteria</taxon>
        <taxon>Pseudomonadati</taxon>
        <taxon>Planctomycetota</taxon>
        <taxon>Planctomycetia</taxon>
        <taxon>Planctomycetales</taxon>
        <taxon>Planctomycetaceae</taxon>
        <taxon>Fuerstiella</taxon>
    </lineage>
</organism>
<evidence type="ECO:0000256" key="2">
    <source>
        <dbReference type="SAM" id="SignalP"/>
    </source>
</evidence>
<dbReference type="Proteomes" id="UP000187735">
    <property type="component" value="Chromosome"/>
</dbReference>
<evidence type="ECO:0000256" key="1">
    <source>
        <dbReference type="SAM" id="MobiDB-lite"/>
    </source>
</evidence>
<dbReference type="STRING" id="1891926.Fuma_06547"/>
<dbReference type="Gene3D" id="1.25.40.10">
    <property type="entry name" value="Tetratricopeptide repeat domain"/>
    <property type="match status" value="1"/>
</dbReference>
<feature type="compositionally biased region" description="Basic and acidic residues" evidence="1">
    <location>
        <begin position="548"/>
        <end position="559"/>
    </location>
</feature>
<dbReference type="EMBL" id="CP017641">
    <property type="protein sequence ID" value="APZ96873.1"/>
    <property type="molecule type" value="Genomic_DNA"/>
</dbReference>
<evidence type="ECO:0000313" key="3">
    <source>
        <dbReference type="EMBL" id="APZ96873.1"/>
    </source>
</evidence>